<feature type="signal peptide" evidence="2">
    <location>
        <begin position="1"/>
        <end position="19"/>
    </location>
</feature>
<evidence type="ECO:0000313" key="3">
    <source>
        <dbReference type="EMBL" id="KAJ8977324.1"/>
    </source>
</evidence>
<keyword evidence="4" id="KW-1185">Reference proteome</keyword>
<feature type="region of interest" description="Disordered" evidence="1">
    <location>
        <begin position="41"/>
        <end position="70"/>
    </location>
</feature>
<evidence type="ECO:0000256" key="2">
    <source>
        <dbReference type="SAM" id="SignalP"/>
    </source>
</evidence>
<evidence type="ECO:0000256" key="1">
    <source>
        <dbReference type="SAM" id="MobiDB-lite"/>
    </source>
</evidence>
<accession>A0ABQ9JHD0</accession>
<evidence type="ECO:0000313" key="4">
    <source>
        <dbReference type="Proteomes" id="UP001162164"/>
    </source>
</evidence>
<feature type="chain" id="PRO_5045482042" evidence="2">
    <location>
        <begin position="20"/>
        <end position="145"/>
    </location>
</feature>
<reference evidence="3" key="1">
    <citation type="journal article" date="2023" name="Insect Mol. Biol.">
        <title>Genome sequencing provides insights into the evolution of gene families encoding plant cell wall-degrading enzymes in longhorned beetles.</title>
        <authorList>
            <person name="Shin N.R."/>
            <person name="Okamura Y."/>
            <person name="Kirsch R."/>
            <person name="Pauchet Y."/>
        </authorList>
    </citation>
    <scope>NUCLEOTIDE SEQUENCE</scope>
    <source>
        <strain evidence="3">MMC_N1</strain>
    </source>
</reference>
<dbReference type="EMBL" id="JAPWTJ010000560">
    <property type="protein sequence ID" value="KAJ8977324.1"/>
    <property type="molecule type" value="Genomic_DNA"/>
</dbReference>
<comment type="caution">
    <text evidence="3">The sequence shown here is derived from an EMBL/GenBank/DDBJ whole genome shotgun (WGS) entry which is preliminary data.</text>
</comment>
<dbReference type="Proteomes" id="UP001162164">
    <property type="component" value="Unassembled WGS sequence"/>
</dbReference>
<proteinExistence type="predicted"/>
<protein>
    <submittedName>
        <fullName evidence="3">Uncharacterized protein</fullName>
    </submittedName>
</protein>
<organism evidence="3 4">
    <name type="scientific">Molorchus minor</name>
    <dbReference type="NCBI Taxonomy" id="1323400"/>
    <lineage>
        <taxon>Eukaryota</taxon>
        <taxon>Metazoa</taxon>
        <taxon>Ecdysozoa</taxon>
        <taxon>Arthropoda</taxon>
        <taxon>Hexapoda</taxon>
        <taxon>Insecta</taxon>
        <taxon>Pterygota</taxon>
        <taxon>Neoptera</taxon>
        <taxon>Endopterygota</taxon>
        <taxon>Coleoptera</taxon>
        <taxon>Polyphaga</taxon>
        <taxon>Cucujiformia</taxon>
        <taxon>Chrysomeloidea</taxon>
        <taxon>Cerambycidae</taxon>
        <taxon>Lamiinae</taxon>
        <taxon>Monochamini</taxon>
        <taxon>Molorchus</taxon>
    </lineage>
</organism>
<name>A0ABQ9JHD0_9CUCU</name>
<gene>
    <name evidence="3" type="ORF">NQ317_018606</name>
</gene>
<keyword evidence="2" id="KW-0732">Signal</keyword>
<sequence>MGNITIFTIFGLLMAVATAQRPFYAGSSPIGFPIVGNRFKEPESTGSGSSFGLDGSIANRVGEGDKSASKIPVDALGDENLVKRISQWPREHQPFWYLNADHLESQRHPEQRRIEVGSRGSFNEVRTIRPRVPPRSPFLGLRSRR</sequence>